<dbReference type="RefSeq" id="WP_285662176.1">
    <property type="nucleotide sequence ID" value="NZ_BSTX01000001.1"/>
</dbReference>
<keyword evidence="4" id="KW-1185">Reference proteome</keyword>
<organism evidence="3 4">
    <name type="scientific">Actinorhabdospora filicis</name>
    <dbReference type="NCBI Taxonomy" id="1785913"/>
    <lineage>
        <taxon>Bacteria</taxon>
        <taxon>Bacillati</taxon>
        <taxon>Actinomycetota</taxon>
        <taxon>Actinomycetes</taxon>
        <taxon>Micromonosporales</taxon>
        <taxon>Micromonosporaceae</taxon>
        <taxon>Actinorhabdospora</taxon>
    </lineage>
</organism>
<evidence type="ECO:0000256" key="1">
    <source>
        <dbReference type="SAM" id="MobiDB-lite"/>
    </source>
</evidence>
<dbReference type="Proteomes" id="UP001165079">
    <property type="component" value="Unassembled WGS sequence"/>
</dbReference>
<dbReference type="AlphaFoldDB" id="A0A9W6SH43"/>
<name>A0A9W6SH43_9ACTN</name>
<feature type="compositionally biased region" description="Polar residues" evidence="1">
    <location>
        <begin position="81"/>
        <end position="119"/>
    </location>
</feature>
<dbReference type="EMBL" id="BSTX01000001">
    <property type="protein sequence ID" value="GLZ77039.1"/>
    <property type="molecule type" value="Genomic_DNA"/>
</dbReference>
<protein>
    <recommendedName>
        <fullName evidence="5">Glycerophosphoryl diester phosphodiesterase membrane domain-containing protein</fullName>
    </recommendedName>
</protein>
<feature type="transmembrane region" description="Helical" evidence="2">
    <location>
        <begin position="186"/>
        <end position="209"/>
    </location>
</feature>
<evidence type="ECO:0000313" key="3">
    <source>
        <dbReference type="EMBL" id="GLZ77039.1"/>
    </source>
</evidence>
<sequence>MTTPPPPPGGTQGPDDPYAAPYQPPQPPASEGYPAQPHPGEYQPPRHGDYAPPPPPPPPPPEPAVYPPEPEYPPYRAPEPSTGSYQQQPPASYGPSASTYGTGSGDYPSQTPPQSGAYGTSSYGEPYTPPPPTGGGGGGSAGGGYWPPGTGGGYGPSDPYDPIVPTDFNTWMNRVQGVFKRSWKSIGMIMLVGAVIPSIALGTTVNTSVGPIGRDANDNWDWGAYVGGGLWGLLAWVITGFLAAAAVVGAIRAAVREGTPGVQVPFGESMSYGFGRALPMWGWTILASIAISIGLCACFLPGVYLAIALSVLAPAFVFEGGNPFVRSFKLTHADFGRALSRVLVIFVAALVYGCVIGIPVGLIEGAIIGNDGTVGFGGFIGVLIIEIVRAVAMLPLAIFAVAGILVTYAELRGRQEGLSTQQMVSEADAIANK</sequence>
<gene>
    <name evidence="3" type="ORF">Afil01_18460</name>
</gene>
<feature type="transmembrane region" description="Helical" evidence="2">
    <location>
        <begin position="229"/>
        <end position="255"/>
    </location>
</feature>
<reference evidence="3" key="1">
    <citation type="submission" date="2023-03" db="EMBL/GenBank/DDBJ databases">
        <title>Actinorhabdospora filicis NBRC 111898.</title>
        <authorList>
            <person name="Ichikawa N."/>
            <person name="Sato H."/>
            <person name="Tonouchi N."/>
        </authorList>
    </citation>
    <scope>NUCLEOTIDE SEQUENCE</scope>
    <source>
        <strain evidence="3">NBRC 111898</strain>
    </source>
</reference>
<evidence type="ECO:0008006" key="5">
    <source>
        <dbReference type="Google" id="ProtNLM"/>
    </source>
</evidence>
<keyword evidence="2" id="KW-0472">Membrane</keyword>
<keyword evidence="2" id="KW-0812">Transmembrane</keyword>
<feature type="transmembrane region" description="Helical" evidence="2">
    <location>
        <begin position="301"/>
        <end position="321"/>
    </location>
</feature>
<accession>A0A9W6SH43</accession>
<comment type="caution">
    <text evidence="3">The sequence shown here is derived from an EMBL/GenBank/DDBJ whole genome shotgun (WGS) entry which is preliminary data.</text>
</comment>
<evidence type="ECO:0000256" key="2">
    <source>
        <dbReference type="SAM" id="Phobius"/>
    </source>
</evidence>
<keyword evidence="2" id="KW-1133">Transmembrane helix</keyword>
<evidence type="ECO:0000313" key="4">
    <source>
        <dbReference type="Proteomes" id="UP001165079"/>
    </source>
</evidence>
<feature type="region of interest" description="Disordered" evidence="1">
    <location>
        <begin position="1"/>
        <end position="158"/>
    </location>
</feature>
<proteinExistence type="predicted"/>
<feature type="transmembrane region" description="Helical" evidence="2">
    <location>
        <begin position="276"/>
        <end position="295"/>
    </location>
</feature>
<feature type="compositionally biased region" description="Pro residues" evidence="1">
    <location>
        <begin position="51"/>
        <end position="77"/>
    </location>
</feature>
<feature type="transmembrane region" description="Helical" evidence="2">
    <location>
        <begin position="342"/>
        <end position="363"/>
    </location>
</feature>
<feature type="transmembrane region" description="Helical" evidence="2">
    <location>
        <begin position="375"/>
        <end position="408"/>
    </location>
</feature>
<feature type="compositionally biased region" description="Gly residues" evidence="1">
    <location>
        <begin position="134"/>
        <end position="155"/>
    </location>
</feature>